<feature type="compositionally biased region" description="Low complexity" evidence="1">
    <location>
        <begin position="350"/>
        <end position="370"/>
    </location>
</feature>
<reference evidence="2 3" key="1">
    <citation type="submission" date="2023-08" db="EMBL/GenBank/DDBJ databases">
        <title>Black Yeasts Isolated from many extreme environments.</title>
        <authorList>
            <person name="Coleine C."/>
            <person name="Stajich J.E."/>
            <person name="Selbmann L."/>
        </authorList>
    </citation>
    <scope>NUCLEOTIDE SEQUENCE [LARGE SCALE GENOMIC DNA]</scope>
    <source>
        <strain evidence="2 3">CCFEE 536</strain>
    </source>
</reference>
<feature type="region of interest" description="Disordered" evidence="1">
    <location>
        <begin position="35"/>
        <end position="431"/>
    </location>
</feature>
<feature type="compositionally biased region" description="Low complexity" evidence="1">
    <location>
        <begin position="1504"/>
        <end position="1517"/>
    </location>
</feature>
<keyword evidence="3" id="KW-1185">Reference proteome</keyword>
<feature type="compositionally biased region" description="Low complexity" evidence="1">
    <location>
        <begin position="35"/>
        <end position="51"/>
    </location>
</feature>
<feature type="compositionally biased region" description="Polar residues" evidence="1">
    <location>
        <begin position="1193"/>
        <end position="1208"/>
    </location>
</feature>
<feature type="compositionally biased region" description="Basic and acidic residues" evidence="1">
    <location>
        <begin position="1493"/>
        <end position="1503"/>
    </location>
</feature>
<feature type="region of interest" description="Disordered" evidence="1">
    <location>
        <begin position="1356"/>
        <end position="1379"/>
    </location>
</feature>
<feature type="compositionally biased region" description="Polar residues" evidence="1">
    <location>
        <begin position="909"/>
        <end position="921"/>
    </location>
</feature>
<feature type="compositionally biased region" description="Polar residues" evidence="1">
    <location>
        <begin position="230"/>
        <end position="240"/>
    </location>
</feature>
<organism evidence="2 3">
    <name type="scientific">Cryomyces antarcticus</name>
    <dbReference type="NCBI Taxonomy" id="329879"/>
    <lineage>
        <taxon>Eukaryota</taxon>
        <taxon>Fungi</taxon>
        <taxon>Dikarya</taxon>
        <taxon>Ascomycota</taxon>
        <taxon>Pezizomycotina</taxon>
        <taxon>Dothideomycetes</taxon>
        <taxon>Dothideomycetes incertae sedis</taxon>
        <taxon>Cryomyces</taxon>
    </lineage>
</organism>
<feature type="compositionally biased region" description="Polar residues" evidence="1">
    <location>
        <begin position="1437"/>
        <end position="1461"/>
    </location>
</feature>
<feature type="compositionally biased region" description="Low complexity" evidence="1">
    <location>
        <begin position="299"/>
        <end position="334"/>
    </location>
</feature>
<feature type="compositionally biased region" description="Polar residues" evidence="1">
    <location>
        <begin position="522"/>
        <end position="538"/>
    </location>
</feature>
<feature type="region of interest" description="Disordered" evidence="1">
    <location>
        <begin position="451"/>
        <end position="670"/>
    </location>
</feature>
<feature type="compositionally biased region" description="Polar residues" evidence="1">
    <location>
        <begin position="964"/>
        <end position="998"/>
    </location>
</feature>
<proteinExistence type="predicted"/>
<evidence type="ECO:0000256" key="1">
    <source>
        <dbReference type="SAM" id="MobiDB-lite"/>
    </source>
</evidence>
<feature type="compositionally biased region" description="Polar residues" evidence="1">
    <location>
        <begin position="52"/>
        <end position="64"/>
    </location>
</feature>
<feature type="compositionally biased region" description="Polar residues" evidence="1">
    <location>
        <begin position="278"/>
        <end position="291"/>
    </location>
</feature>
<accession>A0ABR0LZP0</accession>
<feature type="compositionally biased region" description="Polar residues" evidence="1">
    <location>
        <begin position="576"/>
        <end position="585"/>
    </location>
</feature>
<feature type="compositionally biased region" description="Basic and acidic residues" evidence="1">
    <location>
        <begin position="191"/>
        <end position="205"/>
    </location>
</feature>
<dbReference type="Proteomes" id="UP001357485">
    <property type="component" value="Unassembled WGS sequence"/>
</dbReference>
<sequence length="1538" mass="160524">MFGKRRRAASNPPVHTAPNSSAALAASQAFLKNRSSNASLSAAAAAAALRSHTTSPEPIANIQTKRMARRGSVSSVGSGSVMGAGRGMVGRGGMMQRQNSGGSMTERTFRSPSPNNGNATPLIDRDAPPVPALPANVPAVPARSHKRASSLEPPMRVSSPPPKRAGGRGVSVDTAGRSAASRISRLSEVPELEREESQRSIDFSRHIATPPGSPPGSPTTSTIGSKWSALPSSGVQQAGSSPAARLVTSDGLPANAGSMSQRSARAAADVPATRKKNVSQNGEHPQLSSNGTGAGPNGSAVNNVASSQAARPTSPNPSSLSTTANTQNGTGNAAPKKKKKQLTVPVLDTSSSRQASGSRSPSSPIRSMSPTEDRARGLQTRAGQLIKQPSIVHEDREREEFEEQYASADTRSKADSSTVIPSGHKKTGEIVSTSAGPAIAYIAAGNQHSRSVSQPALTAPVPPTNATFANGRGRNNSDRRQTVSPARSAHFSAVPVMDTPSVIRHIPPPRSVSPAKSALKRSPSSSIRGNSPMTNHARGTSGGYASDTPSMASQDGIRPKKKNARVSFDDDVGRPSSPSAGQGSIKNARGGALPRSGALQTKTATPDLANDDSDGMMKPRPALPAFGSVRNRKAREDTPESAEKVTETVSSSLSTSMSTLPDRTDTSSDHAIGSVLARDFHYKTSSVPRDELQKHRDSIGSNTAGVLQSSIADDITRSEPSSEVDVPAINLLPPTPGVEKNDQDPLDSNAGSGHSSLSGGQQVTAGGTQERSVVDGPTNPVEHHATDPALSTMGISEPSPVGKLASLESGTLPPLSEHYVSHFSAREDTESDDDSSIYSDAAEDLSDMEGGFASLDAIVESPMQKPATTLAVGSPPDSPSTILPPMQGRLSNWLPGQDSEVPAPGASGDWSNATAYWSSLSKQKKQQIERQAMSDDEQPVKPPTAALATPTIKKPKQKKPTTQSAASTSGTNQQSAPRVVSQQQPQAMPSQTRPSAMKQSMRAAPSPIAHEGETHMRKSMRTGGNMRSSKRGPDNMSPRASADFQESRGAVPQKNMRPASTAGSRANNMAAPTTAITIMRTQPQPHVTSVAPPKSSVLARPMSNDSDSESSFKRNRRRPSQSTVDSAGRYNMKRSMRGSSQPPTSMADARPVSPTPASGKGKGSGRFSIRSLSPSGSFMGRQTMRTSMRGASIDSTTPTLRSQPNPSRAKSPPRFSMSGFSKAPKAKAAPKPRVGPMSGFKSRFADSDSDDDMPTRGGFRSRFADSDDDDDDLPSSRPPRTSQPPPSDLTPVRPIPRRAGVDSGDSTDLEDSDDEKRPSTKPIVPSSADIENAMANKAAINGIKPEGTALAAGSLRAAPPGQTNAALPNGVTGQKEKRRGGVLGSLMRRRTMSDASVMQTNPAAAPSTPQKVEKVLGVGMTNHPTSSSPRNPKLQRRNTPTISGLNATLSNQGGTGDSANWSLAPPPKVGALRPATADGSGPSAEAIRMARTMRPDIGQRRSTGEVLTAGAGTGGVVSARTGKKKKFQGLRKIFGLRD</sequence>
<evidence type="ECO:0000313" key="3">
    <source>
        <dbReference type="Proteomes" id="UP001357485"/>
    </source>
</evidence>
<feature type="compositionally biased region" description="Low complexity" evidence="1">
    <location>
        <begin position="133"/>
        <end position="142"/>
    </location>
</feature>
<dbReference type="EMBL" id="JAVRRA010008240">
    <property type="protein sequence ID" value="KAK5257361.1"/>
    <property type="molecule type" value="Genomic_DNA"/>
</dbReference>
<feature type="compositionally biased region" description="Low complexity" evidence="1">
    <location>
        <begin position="751"/>
        <end position="760"/>
    </location>
</feature>
<feature type="region of interest" description="Disordered" evidence="1">
    <location>
        <begin position="1418"/>
        <end position="1517"/>
    </location>
</feature>
<feature type="compositionally biased region" description="Basic and acidic residues" evidence="1">
    <location>
        <begin position="634"/>
        <end position="646"/>
    </location>
</feature>
<feature type="compositionally biased region" description="Low complexity" evidence="1">
    <location>
        <begin position="647"/>
        <end position="660"/>
    </location>
</feature>
<evidence type="ECO:0000313" key="2">
    <source>
        <dbReference type="EMBL" id="KAK5257361.1"/>
    </source>
</evidence>
<feature type="compositionally biased region" description="Polar residues" evidence="1">
    <location>
        <begin position="1061"/>
        <end position="1087"/>
    </location>
</feature>
<name>A0ABR0LZP0_9PEZI</name>
<feature type="compositionally biased region" description="Polar residues" evidence="1">
    <location>
        <begin position="96"/>
        <end position="119"/>
    </location>
</feature>
<feature type="region of interest" description="Disordered" evidence="1">
    <location>
        <begin position="710"/>
        <end position="795"/>
    </location>
</feature>
<gene>
    <name evidence="2" type="ORF">LTR16_000888</name>
</gene>
<protein>
    <submittedName>
        <fullName evidence="2">Uncharacterized protein</fullName>
    </submittedName>
</protein>
<feature type="compositionally biased region" description="Low complexity" evidence="1">
    <location>
        <begin position="70"/>
        <end position="79"/>
    </location>
</feature>
<feature type="region of interest" description="Disordered" evidence="1">
    <location>
        <begin position="866"/>
        <end position="1329"/>
    </location>
</feature>
<feature type="compositionally biased region" description="Gly residues" evidence="1">
    <location>
        <begin position="80"/>
        <end position="93"/>
    </location>
</feature>
<feature type="region of interest" description="Disordered" evidence="1">
    <location>
        <begin position="1"/>
        <end position="21"/>
    </location>
</feature>
<comment type="caution">
    <text evidence="2">The sequence shown here is derived from an EMBL/GenBank/DDBJ whole genome shotgun (WGS) entry which is preliminary data.</text>
</comment>
<feature type="compositionally biased region" description="Polar residues" evidence="1">
    <location>
        <begin position="761"/>
        <end position="771"/>
    </location>
</feature>